<evidence type="ECO:0000256" key="1">
    <source>
        <dbReference type="SAM" id="Phobius"/>
    </source>
</evidence>
<keyword evidence="3" id="KW-1185">Reference proteome</keyword>
<accession>A0ABQ6C4D5</accession>
<gene>
    <name evidence="2" type="ORF">GCM10007935_12890</name>
</gene>
<name>A0ABQ6C4D5_9BURK</name>
<keyword evidence="1" id="KW-0812">Transmembrane</keyword>
<protein>
    <submittedName>
        <fullName evidence="2">Uncharacterized protein</fullName>
    </submittedName>
</protein>
<reference evidence="3" key="1">
    <citation type="journal article" date="2019" name="Int. J. Syst. Evol. Microbiol.">
        <title>The Global Catalogue of Microorganisms (GCM) 10K type strain sequencing project: providing services to taxonomists for standard genome sequencing and annotation.</title>
        <authorList>
            <consortium name="The Broad Institute Genomics Platform"/>
            <consortium name="The Broad Institute Genome Sequencing Center for Infectious Disease"/>
            <person name="Wu L."/>
            <person name="Ma J."/>
        </authorList>
    </citation>
    <scope>NUCLEOTIDE SEQUENCE [LARGE SCALE GENOMIC DNA]</scope>
    <source>
        <strain evidence="3">NBRC 109341</strain>
    </source>
</reference>
<feature type="transmembrane region" description="Helical" evidence="1">
    <location>
        <begin position="194"/>
        <end position="216"/>
    </location>
</feature>
<organism evidence="2 3">
    <name type="scientific">Hydrogenophaga electricum</name>
    <dbReference type="NCBI Taxonomy" id="1230953"/>
    <lineage>
        <taxon>Bacteria</taxon>
        <taxon>Pseudomonadati</taxon>
        <taxon>Pseudomonadota</taxon>
        <taxon>Betaproteobacteria</taxon>
        <taxon>Burkholderiales</taxon>
        <taxon>Comamonadaceae</taxon>
        <taxon>Hydrogenophaga</taxon>
    </lineage>
</organism>
<dbReference type="EMBL" id="BSPB01000007">
    <property type="protein sequence ID" value="GLS13859.1"/>
    <property type="molecule type" value="Genomic_DNA"/>
</dbReference>
<dbReference type="Proteomes" id="UP001156903">
    <property type="component" value="Unassembled WGS sequence"/>
</dbReference>
<sequence length="221" mass="24362">MKRRLLQFALYLGLPLGLTVALYAATKGNFESHFQNSLADQTAMASIHTVMLDSGFTLRQPIDTTALNIQRDGIRDAPVCFWIRIEYDRKHWKTRGTVLLTLVSGDRSWQGQIRSEQITTYFQPVCIAGSRTQDIEDRPTHLDITVAEPGLKGVAMLALGPGNGQNNAIINGQPSDHTLNYRLTANPGPRRGDIVQLALIFALACALLFTVLGPLVRPPRG</sequence>
<proteinExistence type="predicted"/>
<dbReference type="RefSeq" id="WP_284307152.1">
    <property type="nucleotide sequence ID" value="NZ_BSPB01000007.1"/>
</dbReference>
<comment type="caution">
    <text evidence="2">The sequence shown here is derived from an EMBL/GenBank/DDBJ whole genome shotgun (WGS) entry which is preliminary data.</text>
</comment>
<keyword evidence="1" id="KW-1133">Transmembrane helix</keyword>
<keyword evidence="1" id="KW-0472">Membrane</keyword>
<evidence type="ECO:0000313" key="2">
    <source>
        <dbReference type="EMBL" id="GLS13859.1"/>
    </source>
</evidence>
<evidence type="ECO:0000313" key="3">
    <source>
        <dbReference type="Proteomes" id="UP001156903"/>
    </source>
</evidence>